<dbReference type="InterPro" id="IPR015814">
    <property type="entry name" value="Pgluconate_DH_NAD-bd_C"/>
</dbReference>
<dbReference type="Pfam" id="PF09130">
    <property type="entry name" value="DUF1932"/>
    <property type="match status" value="1"/>
</dbReference>
<dbReference type="InterPro" id="IPR013328">
    <property type="entry name" value="6PGD_dom2"/>
</dbReference>
<dbReference type="OrthoDB" id="4333at2"/>
<dbReference type="Gene3D" id="1.10.1040.10">
    <property type="entry name" value="N-(1-d-carboxylethyl)-l-norvaline Dehydrogenase, domain 2"/>
    <property type="match status" value="1"/>
</dbReference>
<evidence type="ECO:0000259" key="1">
    <source>
        <dbReference type="Pfam" id="PF09130"/>
    </source>
</evidence>
<keyword evidence="3" id="KW-1185">Reference proteome</keyword>
<dbReference type="InterPro" id="IPR036291">
    <property type="entry name" value="NAD(P)-bd_dom_sf"/>
</dbReference>
<dbReference type="EMBL" id="JALZ01000046">
    <property type="protein sequence ID" value="ETX12896.1"/>
    <property type="molecule type" value="Genomic_DNA"/>
</dbReference>
<dbReference type="SUPFAM" id="SSF48179">
    <property type="entry name" value="6-phosphogluconate dehydrogenase C-terminal domain-like"/>
    <property type="match status" value="1"/>
</dbReference>
<accession>X7ECK9</accession>
<evidence type="ECO:0000313" key="2">
    <source>
        <dbReference type="EMBL" id="ETX12896.1"/>
    </source>
</evidence>
<name>X7ECK9_9RHOB</name>
<reference evidence="2 3" key="1">
    <citation type="submission" date="2014-01" db="EMBL/GenBank/DDBJ databases">
        <title>Roseivivax halodurans JCM 10272 Genome Sequencing.</title>
        <authorList>
            <person name="Lai Q."/>
            <person name="Li G."/>
            <person name="Shao Z."/>
        </authorList>
    </citation>
    <scope>NUCLEOTIDE SEQUENCE [LARGE SCALE GENOMIC DNA]</scope>
    <source>
        <strain evidence="2 3">JCM 10272</strain>
    </source>
</reference>
<dbReference type="RefSeq" id="WP_051489632.1">
    <property type="nucleotide sequence ID" value="NZ_JALZ01000046.1"/>
</dbReference>
<dbReference type="AlphaFoldDB" id="X7ECK9"/>
<dbReference type="SUPFAM" id="SSF51735">
    <property type="entry name" value="NAD(P)-binding Rossmann-fold domains"/>
    <property type="match status" value="1"/>
</dbReference>
<feature type="domain" description="Phosphogluconate dehydrogenase NAD-binding putative C-terminal" evidence="1">
    <location>
        <begin position="186"/>
        <end position="255"/>
    </location>
</feature>
<dbReference type="Gene3D" id="3.40.50.720">
    <property type="entry name" value="NAD(P)-binding Rossmann-like Domain"/>
    <property type="match status" value="1"/>
</dbReference>
<dbReference type="InterPro" id="IPR008927">
    <property type="entry name" value="6-PGluconate_DH-like_C_sf"/>
</dbReference>
<protein>
    <recommendedName>
        <fullName evidence="1">Phosphogluconate dehydrogenase NAD-binding putative C-terminal domain-containing protein</fullName>
    </recommendedName>
</protein>
<organism evidence="2 3">
    <name type="scientific">Roseivivax halodurans JCM 10272</name>
    <dbReference type="NCBI Taxonomy" id="1449350"/>
    <lineage>
        <taxon>Bacteria</taxon>
        <taxon>Pseudomonadati</taxon>
        <taxon>Pseudomonadota</taxon>
        <taxon>Alphaproteobacteria</taxon>
        <taxon>Rhodobacterales</taxon>
        <taxon>Roseobacteraceae</taxon>
        <taxon>Roseivivax</taxon>
    </lineage>
</organism>
<dbReference type="eggNOG" id="COG2084">
    <property type="taxonomic scope" value="Bacteria"/>
</dbReference>
<proteinExistence type="predicted"/>
<comment type="caution">
    <text evidence="2">The sequence shown here is derived from an EMBL/GenBank/DDBJ whole genome shotgun (WGS) entry which is preliminary data.</text>
</comment>
<evidence type="ECO:0000313" key="3">
    <source>
        <dbReference type="Proteomes" id="UP000022447"/>
    </source>
</evidence>
<dbReference type="STRING" id="1449350.OCH239_15485"/>
<dbReference type="PATRIC" id="fig|1449350.3.peg.3930"/>
<dbReference type="Proteomes" id="UP000022447">
    <property type="component" value="Unassembled WGS sequence"/>
</dbReference>
<gene>
    <name evidence="2" type="ORF">OCH239_15485</name>
</gene>
<sequence>MSESSRDAILIGYGEVGRAFASRIELSSNGLRCVDPVAAGQHGARLVESALPDKIVPGTLVLSAVPSAAAQAVADQLASRSDALLYIDLTSSPQELMRTCATKFEGSKVAFVDGAIMGSVDLAGADAPIILSGSEADRAATELATIGLNAKALANSQPGDACGLKLLRTLMTKGIEALAVECFAAADRMGLSAEIRSNLADINARPFPDLLDAMVRTHVVHAPRRQHEVAAALEQARALGLHATVTEAVLDAYRRTAHRSETEKPQSPTQVEQAVRWLAEGLTKVSA</sequence>